<evidence type="ECO:0000256" key="1">
    <source>
        <dbReference type="SAM" id="Phobius"/>
    </source>
</evidence>
<keyword evidence="1" id="KW-0812">Transmembrane</keyword>
<dbReference type="EMBL" id="JAVDVQ010000002">
    <property type="protein sequence ID" value="MDR7081180.1"/>
    <property type="molecule type" value="Genomic_DNA"/>
</dbReference>
<keyword evidence="1" id="KW-0472">Membrane</keyword>
<keyword evidence="3" id="KW-1185">Reference proteome</keyword>
<evidence type="ECO:0000313" key="2">
    <source>
        <dbReference type="EMBL" id="MDR7081180.1"/>
    </source>
</evidence>
<evidence type="ECO:0000313" key="3">
    <source>
        <dbReference type="Proteomes" id="UP001252243"/>
    </source>
</evidence>
<organism evidence="2 3">
    <name type="scientific">Arthrobacter ginsengisoli</name>
    <dbReference type="NCBI Taxonomy" id="1356565"/>
    <lineage>
        <taxon>Bacteria</taxon>
        <taxon>Bacillati</taxon>
        <taxon>Actinomycetota</taxon>
        <taxon>Actinomycetes</taxon>
        <taxon>Micrococcales</taxon>
        <taxon>Micrococcaceae</taxon>
        <taxon>Arthrobacter</taxon>
    </lineage>
</organism>
<keyword evidence="2" id="KW-0282">Flagellum</keyword>
<reference evidence="2 3" key="1">
    <citation type="submission" date="2023-07" db="EMBL/GenBank/DDBJ databases">
        <title>Sorghum-associated microbial communities from plants grown in Nebraska, USA.</title>
        <authorList>
            <person name="Schachtman D."/>
        </authorList>
    </citation>
    <scope>NUCLEOTIDE SEQUENCE [LARGE SCALE GENOMIC DNA]</scope>
    <source>
        <strain evidence="2 3">BE167</strain>
    </source>
</reference>
<feature type="transmembrane region" description="Helical" evidence="1">
    <location>
        <begin position="6"/>
        <end position="28"/>
    </location>
</feature>
<protein>
    <submittedName>
        <fullName evidence="2">Flagellar basal body-associated protein FliL</fullName>
    </submittedName>
</protein>
<keyword evidence="2" id="KW-0966">Cell projection</keyword>
<dbReference type="Proteomes" id="UP001252243">
    <property type="component" value="Unassembled WGS sequence"/>
</dbReference>
<accession>A0ABU1U7P7</accession>
<comment type="caution">
    <text evidence="2">The sequence shown here is derived from an EMBL/GenBank/DDBJ whole genome shotgun (WGS) entry which is preliminary data.</text>
</comment>
<dbReference type="RefSeq" id="WP_310050240.1">
    <property type="nucleotide sequence ID" value="NZ_JAVDVQ010000002.1"/>
</dbReference>
<keyword evidence="2" id="KW-0969">Cilium</keyword>
<keyword evidence="1" id="KW-1133">Transmembrane helix</keyword>
<name>A0ABU1U7P7_9MICC</name>
<proteinExistence type="predicted"/>
<sequence>MSGSVVVLLIILAAVAVIAIVGTVVLVVRDGRGHVPVEKSDRPWTAGTLPSLPYSLVRF</sequence>
<gene>
    <name evidence="2" type="ORF">J2X01_000457</name>
</gene>